<organism evidence="2 3">
    <name type="scientific">Demequina mangrovi</name>
    <dbReference type="NCBI Taxonomy" id="1043493"/>
    <lineage>
        <taxon>Bacteria</taxon>
        <taxon>Bacillati</taxon>
        <taxon>Actinomycetota</taxon>
        <taxon>Actinomycetes</taxon>
        <taxon>Micrococcales</taxon>
        <taxon>Demequinaceae</taxon>
        <taxon>Demequina</taxon>
    </lineage>
</organism>
<sequence length="105" mass="10629">MSRHRKASIVATTFAAVALAGCTDAGGLEIMNETDAGIEVNVDGIVDMVEPYGGVIYLDHGCTEGDVTITLADGTNLSVVGPVCPPDRIVVRDGAAALVTPASDG</sequence>
<protein>
    <recommendedName>
        <fullName evidence="4">NusG domain-containing protein</fullName>
    </recommendedName>
</protein>
<dbReference type="PROSITE" id="PS51257">
    <property type="entry name" value="PROKAR_LIPOPROTEIN"/>
    <property type="match status" value="1"/>
</dbReference>
<evidence type="ECO:0000313" key="2">
    <source>
        <dbReference type="EMBL" id="SEJ25179.1"/>
    </source>
</evidence>
<dbReference type="AlphaFoldDB" id="A0A1H6X7Q1"/>
<feature type="chain" id="PRO_5039309502" description="NusG domain-containing protein" evidence="1">
    <location>
        <begin position="21"/>
        <end position="105"/>
    </location>
</feature>
<name>A0A1H6X7Q1_9MICO</name>
<dbReference type="Proteomes" id="UP000183315">
    <property type="component" value="Unassembled WGS sequence"/>
</dbReference>
<dbReference type="EMBL" id="FNZI01000002">
    <property type="protein sequence ID" value="SEJ25179.1"/>
    <property type="molecule type" value="Genomic_DNA"/>
</dbReference>
<evidence type="ECO:0000313" key="3">
    <source>
        <dbReference type="Proteomes" id="UP000183315"/>
    </source>
</evidence>
<dbReference type="eggNOG" id="ENOG50339JF">
    <property type="taxonomic scope" value="Bacteria"/>
</dbReference>
<reference evidence="3" key="1">
    <citation type="submission" date="2016-10" db="EMBL/GenBank/DDBJ databases">
        <authorList>
            <person name="Varghese N."/>
        </authorList>
    </citation>
    <scope>NUCLEOTIDE SEQUENCE [LARGE SCALE GENOMIC DNA]</scope>
    <source>
        <strain evidence="3">DSM 24868</strain>
    </source>
</reference>
<gene>
    <name evidence="2" type="ORF">SAMN05421637_1329</name>
</gene>
<feature type="signal peptide" evidence="1">
    <location>
        <begin position="1"/>
        <end position="20"/>
    </location>
</feature>
<accession>A0A1H6X7Q1</accession>
<evidence type="ECO:0000256" key="1">
    <source>
        <dbReference type="SAM" id="SignalP"/>
    </source>
</evidence>
<proteinExistence type="predicted"/>
<dbReference type="OrthoDB" id="5147408at2"/>
<evidence type="ECO:0008006" key="4">
    <source>
        <dbReference type="Google" id="ProtNLM"/>
    </source>
</evidence>
<dbReference type="RefSeq" id="WP_042214125.1">
    <property type="nucleotide sequence ID" value="NZ_BBLU01000005.1"/>
</dbReference>
<dbReference type="STRING" id="1043493.SAMN05421637_1329"/>
<keyword evidence="3" id="KW-1185">Reference proteome</keyword>
<keyword evidence="1" id="KW-0732">Signal</keyword>